<feature type="region of interest" description="Disordered" evidence="1">
    <location>
        <begin position="49"/>
        <end position="123"/>
    </location>
</feature>
<dbReference type="Proteomes" id="UP001066276">
    <property type="component" value="Chromosome 2_1"/>
</dbReference>
<feature type="compositionally biased region" description="Acidic residues" evidence="1">
    <location>
        <begin position="57"/>
        <end position="77"/>
    </location>
</feature>
<evidence type="ECO:0000256" key="1">
    <source>
        <dbReference type="SAM" id="MobiDB-lite"/>
    </source>
</evidence>
<evidence type="ECO:0000313" key="2">
    <source>
        <dbReference type="EMBL" id="KAJ1198237.1"/>
    </source>
</evidence>
<reference evidence="2" key="1">
    <citation type="journal article" date="2022" name="bioRxiv">
        <title>Sequencing and chromosome-scale assembly of the giantPleurodeles waltlgenome.</title>
        <authorList>
            <person name="Brown T."/>
            <person name="Elewa A."/>
            <person name="Iarovenko S."/>
            <person name="Subramanian E."/>
            <person name="Araus A.J."/>
            <person name="Petzold A."/>
            <person name="Susuki M."/>
            <person name="Suzuki K.-i.T."/>
            <person name="Hayashi T."/>
            <person name="Toyoda A."/>
            <person name="Oliveira C."/>
            <person name="Osipova E."/>
            <person name="Leigh N.D."/>
            <person name="Simon A."/>
            <person name="Yun M.H."/>
        </authorList>
    </citation>
    <scope>NUCLEOTIDE SEQUENCE</scope>
    <source>
        <strain evidence="2">20211129_DDA</strain>
        <tissue evidence="2">Liver</tissue>
    </source>
</reference>
<name>A0AAV7VBV2_PLEWA</name>
<feature type="compositionally biased region" description="Acidic residues" evidence="1">
    <location>
        <begin position="89"/>
        <end position="99"/>
    </location>
</feature>
<comment type="caution">
    <text evidence="2">The sequence shown here is derived from an EMBL/GenBank/DDBJ whole genome shotgun (WGS) entry which is preliminary data.</text>
</comment>
<organism evidence="2 3">
    <name type="scientific">Pleurodeles waltl</name>
    <name type="common">Iberian ribbed newt</name>
    <dbReference type="NCBI Taxonomy" id="8319"/>
    <lineage>
        <taxon>Eukaryota</taxon>
        <taxon>Metazoa</taxon>
        <taxon>Chordata</taxon>
        <taxon>Craniata</taxon>
        <taxon>Vertebrata</taxon>
        <taxon>Euteleostomi</taxon>
        <taxon>Amphibia</taxon>
        <taxon>Batrachia</taxon>
        <taxon>Caudata</taxon>
        <taxon>Salamandroidea</taxon>
        <taxon>Salamandridae</taxon>
        <taxon>Pleurodelinae</taxon>
        <taxon>Pleurodeles</taxon>
    </lineage>
</organism>
<dbReference type="EMBL" id="JANPWB010000003">
    <property type="protein sequence ID" value="KAJ1198237.1"/>
    <property type="molecule type" value="Genomic_DNA"/>
</dbReference>
<sequence>MEMNLINFETLIRTKLLKLCREKGLKADRMVTKLGIQVLIRAFEEVQRWQSTSGGANDDEEAGSYLEDEEEKEDPDLGCELQREPNSIQEDDHEAEDVQDGSGSSVSARGLLPEELEDRKAEK</sequence>
<evidence type="ECO:0000313" key="3">
    <source>
        <dbReference type="Proteomes" id="UP001066276"/>
    </source>
</evidence>
<gene>
    <name evidence="2" type="ORF">NDU88_002080</name>
</gene>
<proteinExistence type="predicted"/>
<accession>A0AAV7VBV2</accession>
<protein>
    <submittedName>
        <fullName evidence="2">Uncharacterized protein</fullName>
    </submittedName>
</protein>
<keyword evidence="3" id="KW-1185">Reference proteome</keyword>
<dbReference type="AlphaFoldDB" id="A0AAV7VBV2"/>